<dbReference type="GO" id="GO:0003972">
    <property type="term" value="F:RNA ligase (ATP) activity"/>
    <property type="evidence" value="ECO:0007669"/>
    <property type="project" value="InterPro"/>
</dbReference>
<name>A0A8S9U1M5_PHYIN</name>
<dbReference type="GO" id="GO:0005524">
    <property type="term" value="F:ATP binding"/>
    <property type="evidence" value="ECO:0007669"/>
    <property type="project" value="InterPro"/>
</dbReference>
<feature type="region of interest" description="Disordered" evidence="1">
    <location>
        <begin position="1"/>
        <end position="35"/>
    </location>
</feature>
<accession>A0A8S9U1M5</accession>
<feature type="compositionally biased region" description="Low complexity" evidence="1">
    <location>
        <begin position="9"/>
        <end position="21"/>
    </location>
</feature>
<dbReference type="Pfam" id="PF08302">
    <property type="entry name" value="tRNA_lig_CPD"/>
    <property type="match status" value="1"/>
</dbReference>
<dbReference type="EMBL" id="JAACNO010002359">
    <property type="protein sequence ID" value="KAF4133632.1"/>
    <property type="molecule type" value="Genomic_DNA"/>
</dbReference>
<dbReference type="AlphaFoldDB" id="A0A8S9U1M5"/>
<dbReference type="InterPro" id="IPR027417">
    <property type="entry name" value="P-loop_NTPase"/>
</dbReference>
<dbReference type="PANTHER" id="PTHR13308:SF40">
    <property type="entry name" value="NEDD4-BINDING PROTEIN 2-LIKE 1"/>
    <property type="match status" value="1"/>
</dbReference>
<dbReference type="PANTHER" id="PTHR13308">
    <property type="entry name" value="NEDD4-BINDING PROTEIN 2-LIKE 1"/>
    <property type="match status" value="1"/>
</dbReference>
<gene>
    <name evidence="3" type="ORF">GN958_ATG16969</name>
</gene>
<dbReference type="Gene3D" id="3.40.50.300">
    <property type="entry name" value="P-loop containing nucleotide triphosphate hydrolases"/>
    <property type="match status" value="1"/>
</dbReference>
<evidence type="ECO:0000313" key="4">
    <source>
        <dbReference type="Proteomes" id="UP000704712"/>
    </source>
</evidence>
<dbReference type="Proteomes" id="UP000704712">
    <property type="component" value="Unassembled WGS sequence"/>
</dbReference>
<organism evidence="3 4">
    <name type="scientific">Phytophthora infestans</name>
    <name type="common">Potato late blight agent</name>
    <name type="synonym">Botrytis infestans</name>
    <dbReference type="NCBI Taxonomy" id="4787"/>
    <lineage>
        <taxon>Eukaryota</taxon>
        <taxon>Sar</taxon>
        <taxon>Stramenopiles</taxon>
        <taxon>Oomycota</taxon>
        <taxon>Peronosporomycetes</taxon>
        <taxon>Peronosporales</taxon>
        <taxon>Peronosporaceae</taxon>
        <taxon>Phytophthora</taxon>
    </lineage>
</organism>
<protein>
    <submittedName>
        <fullName evidence="3">Fungal tRNA ligase phosphodiesterase domain</fullName>
    </submittedName>
</protein>
<evidence type="ECO:0000313" key="3">
    <source>
        <dbReference type="EMBL" id="KAF4133632.1"/>
    </source>
</evidence>
<dbReference type="InterPro" id="IPR026302">
    <property type="entry name" value="NEDD4-bd_p2"/>
</dbReference>
<dbReference type="InterPro" id="IPR015965">
    <property type="entry name" value="tRNA_lig_PDEase"/>
</dbReference>
<sequence length="1189" mass="132029">MAWGKNRRSSAASGGPRPSSSGGRGGRRPPGEPTEQDIARRIQQSAVRVRVTLQLADVQDETKALRDVLTAFEQQFEARRGVGVTQSHHVRVELLECGLNSWQNLVELQRVLAGLTRPTAYKEEQQLTAKTILRHDSKYDEWMLSLGFTRASEDELWRFASSLMLRLKSSGVLSKVLLSTNRMMVRLASAFVKCGNSDIDNYHWEGKQVWSQLVVDVSGEEREQIQRVFLPPIRDVAQDPFAQLRYPQLTPIVDDILSSNADSAKPVVVILRGIPGSGKSTLGREMEAICRHRGAAFTACSADIFFETPRGYVFDVRKLGAAHSKCKGEFTRAVQGGIPRDHDGYRYRQHVVLVDNTSTQRWEYEPYEDIARSYGSRVHIVEMKCVDALMAFRMGQRNSHGVPPDKVVSMFMRWEEDRRAHCFTPQFEHARVTGNPLSDAQVGGLTYLGLFLDDDAQQKMLSQAPLAHSTKLADHVTLFYRPNTQYARLAELGAPFVVRAVEVVQDDQAQTLRVEIDERLPLQARNKIPHITLSTRDGVSASYSNDLLESKSAKRKALDPPIELTTRVGAALFVQNQCVITTSSPFGVDTSGCFKDDGKMDTSDNKEELPDREASATTRVFVLYVNESDVLPDAEEDTAKLLWRAQIMHHMGSRCSVRRLLCIQRPDVSTSASTATILRSIQDRFLIPSSLYFDDVIMLPQPPSFLGFEKAINEYVAAAGVGLVNQLTLLTSVEQSVQWPICEVRSLREASLNAVTLQTISALSPVCLTISSALDLLSYNIQEDVRSAVFGGMSAVADAWSRVVGTEDRQAVQRIDTTIPGLSSRVVELCLMLPSDVTSDETEVLMTKLLSALEDTRNVHRVVRSCSPDQFYFTMCTLSSYTPDFCVRMARRQEERTNPVVNTAAQLKLCEQLLKLSREACDVEAYSVLVALLRAVLLGRCSDDLPSKCRLSTLVNLTSERLVLHYVDSIKEARPTADDVTSGRIITAVYNMLTNLSKLEPVKWAAAFGDALLALQGNEAAQTTWRTAVQTVMQSCVAVLASHRCVSDASENATLLNPSDHLRVVVALMKTDVTGTDRETPTRTYVEVSGRSAWSPLHSLACCDKLRSAAAMVLPQDDDEHDGDRSEFFSCAPSLVTRRVDVTTSSLDLLRTVLEKLHALDSEGAFSGTFVIRRAETDEEVATDLKWSS</sequence>
<proteinExistence type="predicted"/>
<feature type="domain" description="tRNA ligase phosphodiesterase" evidence="2">
    <location>
        <begin position="496"/>
        <end position="554"/>
    </location>
</feature>
<reference evidence="3" key="1">
    <citation type="submission" date="2020-03" db="EMBL/GenBank/DDBJ databases">
        <title>Hybrid Assembly of Korean Phytophthora infestans isolates.</title>
        <authorList>
            <person name="Prokchorchik M."/>
            <person name="Lee Y."/>
            <person name="Seo J."/>
            <person name="Cho J.-H."/>
            <person name="Park Y.-E."/>
            <person name="Jang D.-C."/>
            <person name="Im J.-S."/>
            <person name="Choi J.-G."/>
            <person name="Park H.-J."/>
            <person name="Lee G.-B."/>
            <person name="Lee Y.-G."/>
            <person name="Hong S.-Y."/>
            <person name="Cho K."/>
            <person name="Sohn K.H."/>
        </authorList>
    </citation>
    <scope>NUCLEOTIDE SEQUENCE</scope>
    <source>
        <strain evidence="3">KR_2_A2</strain>
    </source>
</reference>
<evidence type="ECO:0000259" key="2">
    <source>
        <dbReference type="Pfam" id="PF08302"/>
    </source>
</evidence>
<comment type="caution">
    <text evidence="3">The sequence shown here is derived from an EMBL/GenBank/DDBJ whole genome shotgun (WGS) entry which is preliminary data.</text>
</comment>
<keyword evidence="3" id="KW-0436">Ligase</keyword>
<evidence type="ECO:0000256" key="1">
    <source>
        <dbReference type="SAM" id="MobiDB-lite"/>
    </source>
</evidence>
<dbReference type="Pfam" id="PF13671">
    <property type="entry name" value="AAA_33"/>
    <property type="match status" value="1"/>
</dbReference>
<dbReference type="GO" id="GO:0006388">
    <property type="term" value="P:tRNA splicing, via endonucleolytic cleavage and ligation"/>
    <property type="evidence" value="ECO:0007669"/>
    <property type="project" value="InterPro"/>
</dbReference>
<dbReference type="SUPFAM" id="SSF52540">
    <property type="entry name" value="P-loop containing nucleoside triphosphate hydrolases"/>
    <property type="match status" value="1"/>
</dbReference>